<dbReference type="GO" id="GO:0003951">
    <property type="term" value="F:NAD+ kinase activity"/>
    <property type="evidence" value="ECO:0007669"/>
    <property type="project" value="UniProtKB-EC"/>
</dbReference>
<accession>A0A6G3XDI7</accession>
<sequence>MTTNTARTVFLLAHTGRPAAIRSAELVVQGLLRNGLGVRVSATEAADLPLPDTV</sequence>
<keyword evidence="1" id="KW-0808">Transferase</keyword>
<dbReference type="EMBL" id="JAAGMN010005775">
    <property type="protein sequence ID" value="NEE15662.1"/>
    <property type="molecule type" value="Genomic_DNA"/>
</dbReference>
<gene>
    <name evidence="1" type="primary">ppnK</name>
    <name evidence="1" type="ORF">G3M58_55510</name>
</gene>
<keyword evidence="1" id="KW-0418">Kinase</keyword>
<organism evidence="1">
    <name type="scientific">Streptomyces sp. SID7499</name>
    <dbReference type="NCBI Taxonomy" id="2706086"/>
    <lineage>
        <taxon>Bacteria</taxon>
        <taxon>Bacillati</taxon>
        <taxon>Actinomycetota</taxon>
        <taxon>Actinomycetes</taxon>
        <taxon>Kitasatosporales</taxon>
        <taxon>Streptomycetaceae</taxon>
        <taxon>Streptomyces</taxon>
    </lineage>
</organism>
<comment type="caution">
    <text evidence="1">The sequence shown here is derived from an EMBL/GenBank/DDBJ whole genome shotgun (WGS) entry which is preliminary data.</text>
</comment>
<evidence type="ECO:0000313" key="1">
    <source>
        <dbReference type="EMBL" id="NEE15662.1"/>
    </source>
</evidence>
<name>A0A6G3XDI7_9ACTN</name>
<reference evidence="1" key="1">
    <citation type="submission" date="2020-01" db="EMBL/GenBank/DDBJ databases">
        <title>Insect and environment-associated Actinomycetes.</title>
        <authorList>
            <person name="Currrie C."/>
            <person name="Chevrette M."/>
            <person name="Carlson C."/>
            <person name="Stubbendieck R."/>
            <person name="Wendt-Pienkowski E."/>
        </authorList>
    </citation>
    <scope>NUCLEOTIDE SEQUENCE</scope>
    <source>
        <strain evidence="1">SID7499</strain>
    </source>
</reference>
<proteinExistence type="predicted"/>
<feature type="non-terminal residue" evidence="1">
    <location>
        <position position="54"/>
    </location>
</feature>
<dbReference type="AlphaFoldDB" id="A0A6G3XDI7"/>
<protein>
    <submittedName>
        <fullName evidence="1">NAD(+) kinase</fullName>
        <ecNumber evidence="1">2.7.1.23</ecNumber>
    </submittedName>
</protein>
<dbReference type="EC" id="2.7.1.23" evidence="1"/>